<dbReference type="SUPFAM" id="SSF141868">
    <property type="entry name" value="EAL domain-like"/>
    <property type="match status" value="1"/>
</dbReference>
<dbReference type="Pfam" id="PF00563">
    <property type="entry name" value="EAL"/>
    <property type="match status" value="1"/>
</dbReference>
<dbReference type="Gene3D" id="3.20.20.450">
    <property type="entry name" value="EAL domain"/>
    <property type="match status" value="1"/>
</dbReference>
<reference evidence="2 3" key="1">
    <citation type="submission" date="2019-09" db="EMBL/GenBank/DDBJ databases">
        <title>Whole genome sequences of isolates from the Mars Exploration Rovers.</title>
        <authorList>
            <person name="Seuylemezian A."/>
            <person name="Vaishampayan P."/>
        </authorList>
    </citation>
    <scope>NUCLEOTIDE SEQUENCE [LARGE SCALE GENOMIC DNA]</scope>
    <source>
        <strain evidence="2 3">MER_TA_151</strain>
    </source>
</reference>
<protein>
    <submittedName>
        <fullName evidence="2">EAL domain-containing protein</fullName>
    </submittedName>
</protein>
<dbReference type="AlphaFoldDB" id="A0A5J5HS73"/>
<dbReference type="InterPro" id="IPR001633">
    <property type="entry name" value="EAL_dom"/>
</dbReference>
<accession>A0A5J5HS73</accession>
<feature type="domain" description="EAL" evidence="1">
    <location>
        <begin position="88"/>
        <end position="330"/>
    </location>
</feature>
<dbReference type="PANTHER" id="PTHR33121">
    <property type="entry name" value="CYCLIC DI-GMP PHOSPHODIESTERASE PDEF"/>
    <property type="match status" value="1"/>
</dbReference>
<dbReference type="Proteomes" id="UP000326671">
    <property type="component" value="Unassembled WGS sequence"/>
</dbReference>
<dbReference type="InterPro" id="IPR035919">
    <property type="entry name" value="EAL_sf"/>
</dbReference>
<proteinExistence type="predicted"/>
<organism evidence="2 3">
    <name type="scientific">Niallia endozanthoxylica</name>
    <dbReference type="NCBI Taxonomy" id="2036016"/>
    <lineage>
        <taxon>Bacteria</taxon>
        <taxon>Bacillati</taxon>
        <taxon>Bacillota</taxon>
        <taxon>Bacilli</taxon>
        <taxon>Bacillales</taxon>
        <taxon>Bacillaceae</taxon>
        <taxon>Niallia</taxon>
    </lineage>
</organism>
<dbReference type="SMART" id="SM00052">
    <property type="entry name" value="EAL"/>
    <property type="match status" value="1"/>
</dbReference>
<dbReference type="CDD" id="cd01948">
    <property type="entry name" value="EAL"/>
    <property type="match status" value="1"/>
</dbReference>
<evidence type="ECO:0000313" key="3">
    <source>
        <dbReference type="Proteomes" id="UP000326671"/>
    </source>
</evidence>
<gene>
    <name evidence="2" type="ORF">F4V44_14125</name>
</gene>
<sequence>MLDCNVCYPSDLNYEIKISGESNKNYFPDILLHLQRKKLLVSYEENVLVVKELAIQDLYDFFCDHLDMETISFRIDNKEWKPIRQISETFDSKWIDQIILEESVQSYVQPIVDETEEIYGYEMLARFIKEEGQFYSPFEAFSAAKARNRTYSLDRVCRMTAVRHAGFTNKKVFINFIPTSIYSPEHCLKTTTQLTNQLGIAPSHFVFEVVETEQVEDLNHLKRILMYYKDKGFEYALDDVGEGFSTIEVLKELSPNYMKLDMKFVQGVAADSDKQETAMNILQTAKQVGAIPLAEGIESRDDFIWLKNIGYKLFQGYLFGKPAAIKDSND</sequence>
<dbReference type="RefSeq" id="WP_150440669.1">
    <property type="nucleotide sequence ID" value="NZ_VYKL01000021.1"/>
</dbReference>
<dbReference type="InterPro" id="IPR050706">
    <property type="entry name" value="Cyclic-di-GMP_PDE-like"/>
</dbReference>
<dbReference type="GO" id="GO:0071111">
    <property type="term" value="F:cyclic-guanylate-specific phosphodiesterase activity"/>
    <property type="evidence" value="ECO:0007669"/>
    <property type="project" value="InterPro"/>
</dbReference>
<comment type="caution">
    <text evidence="2">The sequence shown here is derived from an EMBL/GenBank/DDBJ whole genome shotgun (WGS) entry which is preliminary data.</text>
</comment>
<dbReference type="PANTHER" id="PTHR33121:SF15">
    <property type="entry name" value="BLUE LIGHT- AND TEMPERATURE-REGULATED ANTIREPRESSOR BLUF"/>
    <property type="match status" value="1"/>
</dbReference>
<keyword evidence="3" id="KW-1185">Reference proteome</keyword>
<dbReference type="PROSITE" id="PS50883">
    <property type="entry name" value="EAL"/>
    <property type="match status" value="1"/>
</dbReference>
<evidence type="ECO:0000313" key="2">
    <source>
        <dbReference type="EMBL" id="KAA9022877.1"/>
    </source>
</evidence>
<dbReference type="EMBL" id="VYKL01000021">
    <property type="protein sequence ID" value="KAA9022877.1"/>
    <property type="molecule type" value="Genomic_DNA"/>
</dbReference>
<name>A0A5J5HS73_9BACI</name>
<evidence type="ECO:0000259" key="1">
    <source>
        <dbReference type="PROSITE" id="PS50883"/>
    </source>
</evidence>
<dbReference type="OrthoDB" id="581425at2"/>